<organism evidence="1">
    <name type="scientific">Rhizophora mucronata</name>
    <name type="common">Asiatic mangrove</name>
    <dbReference type="NCBI Taxonomy" id="61149"/>
    <lineage>
        <taxon>Eukaryota</taxon>
        <taxon>Viridiplantae</taxon>
        <taxon>Streptophyta</taxon>
        <taxon>Embryophyta</taxon>
        <taxon>Tracheophyta</taxon>
        <taxon>Spermatophyta</taxon>
        <taxon>Magnoliopsida</taxon>
        <taxon>eudicotyledons</taxon>
        <taxon>Gunneridae</taxon>
        <taxon>Pentapetalae</taxon>
        <taxon>rosids</taxon>
        <taxon>fabids</taxon>
        <taxon>Malpighiales</taxon>
        <taxon>Rhizophoraceae</taxon>
        <taxon>Rhizophora</taxon>
    </lineage>
</organism>
<name>A0A2P2P114_RHIMU</name>
<proteinExistence type="predicted"/>
<protein>
    <submittedName>
        <fullName evidence="1">Uncharacterized protein</fullName>
    </submittedName>
</protein>
<dbReference type="AlphaFoldDB" id="A0A2P2P114"/>
<evidence type="ECO:0000313" key="1">
    <source>
        <dbReference type="EMBL" id="MBX48432.1"/>
    </source>
</evidence>
<reference evidence="1" key="1">
    <citation type="submission" date="2018-02" db="EMBL/GenBank/DDBJ databases">
        <title>Rhizophora mucronata_Transcriptome.</title>
        <authorList>
            <person name="Meera S.P."/>
            <person name="Sreeshan A."/>
            <person name="Augustine A."/>
        </authorList>
    </citation>
    <scope>NUCLEOTIDE SEQUENCE</scope>
    <source>
        <tissue evidence="1">Leaf</tissue>
    </source>
</reference>
<sequence>MEVISSSHKNSLFIKTKKKPYTCNPSPYSTLWKPRALGCPFIFGPVHGLQGKEGPPTWNSMV</sequence>
<accession>A0A2P2P114</accession>
<dbReference type="EMBL" id="GGEC01067948">
    <property type="protein sequence ID" value="MBX48432.1"/>
    <property type="molecule type" value="Transcribed_RNA"/>
</dbReference>